<reference evidence="5 6" key="1">
    <citation type="submission" date="2017-12" db="EMBL/GenBank/DDBJ databases">
        <title>Integrating genomic resources of turbot (Scophthalmus maximus) in depth evaluation of genetic and physical mapping variation across individuals.</title>
        <authorList>
            <person name="Martinez P."/>
        </authorList>
    </citation>
    <scope>NUCLEOTIDE SEQUENCE [LARGE SCALE GENOMIC DNA]</scope>
</reference>
<evidence type="ECO:0000313" key="6">
    <source>
        <dbReference type="Proteomes" id="UP000246464"/>
    </source>
</evidence>
<evidence type="ECO:0000313" key="5">
    <source>
        <dbReference type="EMBL" id="AWP10003.1"/>
    </source>
</evidence>
<dbReference type="Proteomes" id="UP000246464">
    <property type="component" value="Chromosome 11"/>
</dbReference>
<feature type="domain" description="SUEL-type lectin" evidence="4">
    <location>
        <begin position="150"/>
        <end position="239"/>
    </location>
</feature>
<name>A0A2U9C1R9_SCOMX</name>
<keyword evidence="6" id="KW-1185">Reference proteome</keyword>
<dbReference type="CDD" id="cd22835">
    <property type="entry name" value="Gal_Rha_Lectin_SML_rpt2"/>
    <property type="match status" value="1"/>
</dbReference>
<dbReference type="STRING" id="52904.ENSSMAP00000027200"/>
<dbReference type="CDD" id="cd22833">
    <property type="entry name" value="Gal_Rha_Lectin_CSL1-2_RBL_SML_rpt1"/>
    <property type="match status" value="1"/>
</dbReference>
<sequence length="244" mass="26840">MDKGEIKQSRDLTKQSPCPPAAETMLRLRLSLTLSACWLLTAAASSERVVTCEDGSNVQRLSCETGVISVQTALYGRADGETCSDGRPTQQLINTHCSQQGTLDILRRRCDAKKVCELNINTVHNPDPCHGTFKYLETVYTCQPANYLLICEHSLATLQCGQGQVIQVYGADYGRRDRITCSYARHASQAQNVDCSSPTVRVAESCNGRNSCTIRASNSMFGDPCVGTYKYLEVAYVCQYPKSL</sequence>
<dbReference type="GO" id="GO:0030246">
    <property type="term" value="F:carbohydrate binding"/>
    <property type="evidence" value="ECO:0007669"/>
    <property type="project" value="UniProtKB-KW"/>
</dbReference>
<dbReference type="InterPro" id="IPR000922">
    <property type="entry name" value="Lectin_gal-bd_dom"/>
</dbReference>
<evidence type="ECO:0000256" key="3">
    <source>
        <dbReference type="ARBA" id="ARBA00022737"/>
    </source>
</evidence>
<dbReference type="Pfam" id="PF02140">
    <property type="entry name" value="SUEL_Lectin"/>
    <property type="match status" value="2"/>
</dbReference>
<organism evidence="5 6">
    <name type="scientific">Scophthalmus maximus</name>
    <name type="common">Turbot</name>
    <name type="synonym">Psetta maxima</name>
    <dbReference type="NCBI Taxonomy" id="52904"/>
    <lineage>
        <taxon>Eukaryota</taxon>
        <taxon>Metazoa</taxon>
        <taxon>Chordata</taxon>
        <taxon>Craniata</taxon>
        <taxon>Vertebrata</taxon>
        <taxon>Euteleostomi</taxon>
        <taxon>Actinopterygii</taxon>
        <taxon>Neopterygii</taxon>
        <taxon>Teleostei</taxon>
        <taxon>Neoteleostei</taxon>
        <taxon>Acanthomorphata</taxon>
        <taxon>Carangaria</taxon>
        <taxon>Pleuronectiformes</taxon>
        <taxon>Pleuronectoidei</taxon>
        <taxon>Scophthalmidae</taxon>
        <taxon>Scophthalmus</taxon>
    </lineage>
</organism>
<proteinExistence type="predicted"/>
<dbReference type="FunFam" id="2.60.120.740:FF:000003">
    <property type="entry name" value="Protein eva-1 homolog C"/>
    <property type="match status" value="1"/>
</dbReference>
<dbReference type="Gene3D" id="2.60.120.740">
    <property type="match status" value="2"/>
</dbReference>
<evidence type="ECO:0000256" key="2">
    <source>
        <dbReference type="ARBA" id="ARBA00022734"/>
    </source>
</evidence>
<dbReference type="AlphaFoldDB" id="A0A2U9C1R9"/>
<dbReference type="PROSITE" id="PS50228">
    <property type="entry name" value="SUEL_LECTIN"/>
    <property type="match status" value="2"/>
</dbReference>
<gene>
    <name evidence="5" type="ORF">SMAX5B_014463</name>
</gene>
<dbReference type="InterPro" id="IPR043159">
    <property type="entry name" value="Lectin_gal-bd_sf"/>
</dbReference>
<dbReference type="EMBL" id="CP026253">
    <property type="protein sequence ID" value="AWP10003.1"/>
    <property type="molecule type" value="Genomic_DNA"/>
</dbReference>
<keyword evidence="3" id="KW-0677">Repeat</keyword>
<dbReference type="PANTHER" id="PTHR46780">
    <property type="entry name" value="PROTEIN EVA-1"/>
    <property type="match status" value="1"/>
</dbReference>
<evidence type="ECO:0000259" key="4">
    <source>
        <dbReference type="PROSITE" id="PS50228"/>
    </source>
</evidence>
<feature type="domain" description="SUEL-type lectin" evidence="4">
    <location>
        <begin position="61"/>
        <end position="143"/>
    </location>
</feature>
<accession>A0A2U9C1R9</accession>
<keyword evidence="2 5" id="KW-0430">Lectin</keyword>
<protein>
    <submittedName>
        <fullName evidence="5">Rhamnose-binding lectin</fullName>
    </submittedName>
</protein>
<evidence type="ECO:0000256" key="1">
    <source>
        <dbReference type="ARBA" id="ARBA00022546"/>
    </source>
</evidence>
<keyword evidence="1" id="KW-0348">Hemagglutinin</keyword>